<comment type="caution">
    <text evidence="4">The sequence shown here is derived from an EMBL/GenBank/DDBJ whole genome shotgun (WGS) entry which is preliminary data.</text>
</comment>
<keyword evidence="2 3" id="KW-0040">ANK repeat</keyword>
<keyword evidence="5" id="KW-1185">Reference proteome</keyword>
<accession>A0A812MG33</accession>
<feature type="repeat" description="ANK" evidence="3">
    <location>
        <begin position="494"/>
        <end position="526"/>
    </location>
</feature>
<evidence type="ECO:0000256" key="3">
    <source>
        <dbReference type="PROSITE-ProRule" id="PRU00023"/>
    </source>
</evidence>
<dbReference type="PANTHER" id="PTHR24198:SF165">
    <property type="entry name" value="ANKYRIN REPEAT-CONTAINING PROTEIN-RELATED"/>
    <property type="match status" value="1"/>
</dbReference>
<evidence type="ECO:0000313" key="5">
    <source>
        <dbReference type="Proteomes" id="UP000604046"/>
    </source>
</evidence>
<evidence type="ECO:0000256" key="2">
    <source>
        <dbReference type="ARBA" id="ARBA00023043"/>
    </source>
</evidence>
<feature type="repeat" description="ANK" evidence="3">
    <location>
        <begin position="288"/>
        <end position="320"/>
    </location>
</feature>
<name>A0A812MG33_9DINO</name>
<sequence length="577" mass="63705">MQAVRCHEELLAEGLLVAYDRHLGTAIFISHQWRSRNHPDPDARQLRVLQTALQNLLSGKTSISAPIIHEIVFGSVHTPTAAELSATPLFVWYDYFSCPQDEGDKAVADRMSAINSIPSYVGRCQYFIILCPAQEDEFGQMLSGKTWAERAWCRAERVARELACSSGFPFAVESTTHVTLVNQQLGFLCPPGEGHLSFDEDRQKLATIMVQLIWNKLSHCLMQGDLHSYRLILNQQDARLKNLDTRPVDLAIPGFNPRENPDDDPEGFTLANFMHQNGFETISQRDESGWTPLCYAAMNGDTCIIAALLKRRADPNEKVTKKDPKAYVQKNTSAVSICAWFGRNEALKLLLSARAHPDALSGLKQTALEWACCGNNVEGVRLLLDARADHTIQNIMGCTPFQAGCCMGSVDTMQAMLEHAPGQILQHSLHFSLLLGEGSGQAVCMLLQSRADVNERCNFFKTKTYGWWALLKSLSLAHSAGYTSKLRKLAYHHHGATPLMFSVLAGTFEATYALLRAGARTDLRNGRGKVVLDLAREIGATDLMKALEAASLPSLASPLSAPSASWETQDPLMAESF</sequence>
<dbReference type="SMART" id="SM00248">
    <property type="entry name" value="ANK"/>
    <property type="match status" value="5"/>
</dbReference>
<dbReference type="Pfam" id="PF00023">
    <property type="entry name" value="Ank"/>
    <property type="match status" value="1"/>
</dbReference>
<dbReference type="Pfam" id="PF12796">
    <property type="entry name" value="Ank_2"/>
    <property type="match status" value="1"/>
</dbReference>
<proteinExistence type="predicted"/>
<dbReference type="PROSITE" id="PS50088">
    <property type="entry name" value="ANK_REPEAT"/>
    <property type="match status" value="2"/>
</dbReference>
<evidence type="ECO:0000256" key="1">
    <source>
        <dbReference type="ARBA" id="ARBA00022737"/>
    </source>
</evidence>
<dbReference type="EMBL" id="CAJNDS010001535">
    <property type="protein sequence ID" value="CAE7264004.1"/>
    <property type="molecule type" value="Genomic_DNA"/>
</dbReference>
<dbReference type="PANTHER" id="PTHR24198">
    <property type="entry name" value="ANKYRIN REPEAT AND PROTEIN KINASE DOMAIN-CONTAINING PROTEIN"/>
    <property type="match status" value="1"/>
</dbReference>
<dbReference type="AlphaFoldDB" id="A0A812MG33"/>
<dbReference type="SUPFAM" id="SSF48403">
    <property type="entry name" value="Ankyrin repeat"/>
    <property type="match status" value="1"/>
</dbReference>
<organism evidence="4 5">
    <name type="scientific">Symbiodinium natans</name>
    <dbReference type="NCBI Taxonomy" id="878477"/>
    <lineage>
        <taxon>Eukaryota</taxon>
        <taxon>Sar</taxon>
        <taxon>Alveolata</taxon>
        <taxon>Dinophyceae</taxon>
        <taxon>Suessiales</taxon>
        <taxon>Symbiodiniaceae</taxon>
        <taxon>Symbiodinium</taxon>
    </lineage>
</organism>
<dbReference type="OrthoDB" id="410310at2759"/>
<protein>
    <submittedName>
        <fullName evidence="4">Uncharacterized protein</fullName>
    </submittedName>
</protein>
<gene>
    <name evidence="4" type="ORF">SNAT2548_LOCUS13891</name>
</gene>
<evidence type="ECO:0000313" key="4">
    <source>
        <dbReference type="EMBL" id="CAE7264004.1"/>
    </source>
</evidence>
<reference evidence="4" key="1">
    <citation type="submission" date="2021-02" db="EMBL/GenBank/DDBJ databases">
        <authorList>
            <person name="Dougan E. K."/>
            <person name="Rhodes N."/>
            <person name="Thang M."/>
            <person name="Chan C."/>
        </authorList>
    </citation>
    <scope>NUCLEOTIDE SEQUENCE</scope>
</reference>
<keyword evidence="1" id="KW-0677">Repeat</keyword>
<dbReference type="InterPro" id="IPR002110">
    <property type="entry name" value="Ankyrin_rpt"/>
</dbReference>
<dbReference type="PROSITE" id="PS50297">
    <property type="entry name" value="ANK_REP_REGION"/>
    <property type="match status" value="2"/>
</dbReference>
<dbReference type="Proteomes" id="UP000604046">
    <property type="component" value="Unassembled WGS sequence"/>
</dbReference>
<dbReference type="Gene3D" id="1.25.40.20">
    <property type="entry name" value="Ankyrin repeat-containing domain"/>
    <property type="match status" value="2"/>
</dbReference>
<dbReference type="InterPro" id="IPR036770">
    <property type="entry name" value="Ankyrin_rpt-contain_sf"/>
</dbReference>